<evidence type="ECO:0000313" key="9">
    <source>
        <dbReference type="Proteomes" id="UP000315215"/>
    </source>
</evidence>
<evidence type="ECO:0000256" key="3">
    <source>
        <dbReference type="ARBA" id="ARBA00022980"/>
    </source>
</evidence>
<dbReference type="GO" id="GO:0022625">
    <property type="term" value="C:cytosolic large ribosomal subunit"/>
    <property type="evidence" value="ECO:0007669"/>
    <property type="project" value="TreeGrafter"/>
</dbReference>
<evidence type="ECO:0000256" key="1">
    <source>
        <dbReference type="ARBA" id="ARBA00007594"/>
    </source>
</evidence>
<dbReference type="NCBIfam" id="TIGR01308">
    <property type="entry name" value="rpmD_bact"/>
    <property type="match status" value="1"/>
</dbReference>
<keyword evidence="3 5" id="KW-0689">Ribosomal protein</keyword>
<reference evidence="8 9" key="1">
    <citation type="submission" date="2019-07" db="EMBL/GenBank/DDBJ databases">
        <authorList>
            <person name="Li J."/>
        </authorList>
    </citation>
    <scope>NUCLEOTIDE SEQUENCE [LARGE SCALE GENOMIC DNA]</scope>
    <source>
        <strain evidence="8 9">TKL69</strain>
    </source>
</reference>
<evidence type="ECO:0000259" key="7">
    <source>
        <dbReference type="Pfam" id="PF00327"/>
    </source>
</evidence>
<dbReference type="CDD" id="cd01658">
    <property type="entry name" value="Ribosomal_L30"/>
    <property type="match status" value="1"/>
</dbReference>
<accession>A0A516KBY9</accession>
<dbReference type="AlphaFoldDB" id="A0A516KBY9"/>
<dbReference type="Pfam" id="PF00327">
    <property type="entry name" value="Ribosomal_L30"/>
    <property type="match status" value="1"/>
</dbReference>
<keyword evidence="9" id="KW-1185">Reference proteome</keyword>
<name>A0A516KBY9_9BACI</name>
<gene>
    <name evidence="5 8" type="primary">rpmD</name>
    <name evidence="8" type="ORF">FN924_00850</name>
</gene>
<proteinExistence type="inferred from homology"/>
<dbReference type="InterPro" id="IPR036919">
    <property type="entry name" value="Ribo_uL30_ferredoxin-like_sf"/>
</dbReference>
<evidence type="ECO:0000256" key="5">
    <source>
        <dbReference type="HAMAP-Rule" id="MF_01371"/>
    </source>
</evidence>
<dbReference type="GO" id="GO:0006412">
    <property type="term" value="P:translation"/>
    <property type="evidence" value="ECO:0007669"/>
    <property type="project" value="UniProtKB-UniRule"/>
</dbReference>
<organism evidence="8 9">
    <name type="scientific">Radiobacillus deserti</name>
    <dbReference type="NCBI Taxonomy" id="2594883"/>
    <lineage>
        <taxon>Bacteria</taxon>
        <taxon>Bacillati</taxon>
        <taxon>Bacillota</taxon>
        <taxon>Bacilli</taxon>
        <taxon>Bacillales</taxon>
        <taxon>Bacillaceae</taxon>
        <taxon>Radiobacillus</taxon>
    </lineage>
</organism>
<comment type="subunit">
    <text evidence="2 5">Part of the 50S ribosomal subunit.</text>
</comment>
<dbReference type="Gene3D" id="3.30.1390.20">
    <property type="entry name" value="Ribosomal protein L30, ferredoxin-like fold domain"/>
    <property type="match status" value="1"/>
</dbReference>
<dbReference type="SUPFAM" id="SSF55129">
    <property type="entry name" value="Ribosomal protein L30p/L7e"/>
    <property type="match status" value="1"/>
</dbReference>
<sequence length="59" mass="6585">MSKKLEITLVRVIGRSESQKATVKTLGLNKIRSTVTHEDNPAIRGMVEKVSHLVEVKEV</sequence>
<keyword evidence="4 5" id="KW-0687">Ribonucleoprotein</keyword>
<dbReference type="GO" id="GO:0003735">
    <property type="term" value="F:structural constituent of ribosome"/>
    <property type="evidence" value="ECO:0007669"/>
    <property type="project" value="InterPro"/>
</dbReference>
<protein>
    <recommendedName>
        <fullName evidence="5">Large ribosomal subunit protein uL30</fullName>
    </recommendedName>
</protein>
<dbReference type="KEGG" id="aqt:FN924_00850"/>
<dbReference type="InterPro" id="IPR005996">
    <property type="entry name" value="Ribosomal_uL30_bac-type"/>
</dbReference>
<feature type="domain" description="Large ribosomal subunit protein uL30-like ferredoxin-like fold" evidence="7">
    <location>
        <begin position="7"/>
        <end position="54"/>
    </location>
</feature>
<dbReference type="EMBL" id="CP041666">
    <property type="protein sequence ID" value="QDP38902.1"/>
    <property type="molecule type" value="Genomic_DNA"/>
</dbReference>
<dbReference type="InterPro" id="IPR018038">
    <property type="entry name" value="Ribosomal_uL30_CS"/>
</dbReference>
<dbReference type="PIRSF" id="PIRSF002211">
    <property type="entry name" value="Ribosomal_L30_bac-type"/>
    <property type="match status" value="1"/>
</dbReference>
<evidence type="ECO:0000256" key="2">
    <source>
        <dbReference type="ARBA" id="ARBA00011838"/>
    </source>
</evidence>
<evidence type="ECO:0000313" key="8">
    <source>
        <dbReference type="EMBL" id="QDP38902.1"/>
    </source>
</evidence>
<dbReference type="HAMAP" id="MF_01371_B">
    <property type="entry name" value="Ribosomal_uL30_B"/>
    <property type="match status" value="1"/>
</dbReference>
<dbReference type="PANTHER" id="PTHR15892:SF2">
    <property type="entry name" value="LARGE RIBOSOMAL SUBUNIT PROTEIN UL30M"/>
    <property type="match status" value="1"/>
</dbReference>
<evidence type="ECO:0000256" key="6">
    <source>
        <dbReference type="RuleBase" id="RU003734"/>
    </source>
</evidence>
<dbReference type="Proteomes" id="UP000315215">
    <property type="component" value="Chromosome"/>
</dbReference>
<comment type="similarity">
    <text evidence="1 5 6">Belongs to the universal ribosomal protein uL30 family.</text>
</comment>
<evidence type="ECO:0000256" key="4">
    <source>
        <dbReference type="ARBA" id="ARBA00023274"/>
    </source>
</evidence>
<dbReference type="PROSITE" id="PS00634">
    <property type="entry name" value="RIBOSOMAL_L30"/>
    <property type="match status" value="1"/>
</dbReference>
<dbReference type="RefSeq" id="WP_143891654.1">
    <property type="nucleotide sequence ID" value="NZ_CP041666.1"/>
</dbReference>
<dbReference type="OrthoDB" id="9812790at2"/>
<dbReference type="FunFam" id="3.30.1390.20:FF:000001">
    <property type="entry name" value="50S ribosomal protein L30"/>
    <property type="match status" value="1"/>
</dbReference>
<dbReference type="InterPro" id="IPR016082">
    <property type="entry name" value="Ribosomal_uL30_ferredoxin-like"/>
</dbReference>
<dbReference type="PANTHER" id="PTHR15892">
    <property type="entry name" value="MITOCHONDRIAL RIBOSOMAL PROTEIN L30"/>
    <property type="match status" value="1"/>
</dbReference>